<dbReference type="SMART" id="SM00387">
    <property type="entry name" value="HATPase_c"/>
    <property type="match status" value="1"/>
</dbReference>
<name>A0A917U1C4_9ACTN</name>
<dbReference type="Gene3D" id="3.30.565.10">
    <property type="entry name" value="Histidine kinase-like ATPase, C-terminal domain"/>
    <property type="match status" value="1"/>
</dbReference>
<dbReference type="InterPro" id="IPR003594">
    <property type="entry name" value="HATPase_dom"/>
</dbReference>
<comment type="catalytic activity">
    <reaction evidence="1">
        <text>ATP + protein L-histidine = ADP + protein N-phospho-L-histidine.</text>
        <dbReference type="EC" id="2.7.13.3"/>
    </reaction>
</comment>
<feature type="transmembrane region" description="Helical" evidence="9">
    <location>
        <begin position="34"/>
        <end position="54"/>
    </location>
</feature>
<reference evidence="11" key="1">
    <citation type="journal article" date="2014" name="Int. J. Syst. Evol. Microbiol.">
        <title>Complete genome sequence of Corynebacterium casei LMG S-19264T (=DSM 44701T), isolated from a smear-ripened cheese.</title>
        <authorList>
            <consortium name="US DOE Joint Genome Institute (JGI-PGF)"/>
            <person name="Walter F."/>
            <person name="Albersmeier A."/>
            <person name="Kalinowski J."/>
            <person name="Ruckert C."/>
        </authorList>
    </citation>
    <scope>NUCLEOTIDE SEQUENCE</scope>
    <source>
        <strain evidence="11">CGMCC 4.7312</strain>
    </source>
</reference>
<keyword evidence="7" id="KW-0175">Coiled coil</keyword>
<feature type="compositionally biased region" description="Low complexity" evidence="8">
    <location>
        <begin position="708"/>
        <end position="721"/>
    </location>
</feature>
<comment type="caution">
    <text evidence="11">The sequence shown here is derived from an EMBL/GenBank/DDBJ whole genome shotgun (WGS) entry which is preliminary data.</text>
</comment>
<dbReference type="RefSeq" id="WP_189046436.1">
    <property type="nucleotide sequence ID" value="NZ_BMNB01000018.1"/>
</dbReference>
<feature type="region of interest" description="Disordered" evidence="8">
    <location>
        <begin position="852"/>
        <end position="1021"/>
    </location>
</feature>
<feature type="compositionally biased region" description="Gly residues" evidence="8">
    <location>
        <begin position="684"/>
        <end position="694"/>
    </location>
</feature>
<keyword evidence="9" id="KW-1133">Transmembrane helix</keyword>
<keyword evidence="6" id="KW-0902">Two-component regulatory system</keyword>
<evidence type="ECO:0000256" key="3">
    <source>
        <dbReference type="ARBA" id="ARBA00022553"/>
    </source>
</evidence>
<keyword evidence="3" id="KW-0597">Phosphoprotein</keyword>
<evidence type="ECO:0000256" key="1">
    <source>
        <dbReference type="ARBA" id="ARBA00000085"/>
    </source>
</evidence>
<evidence type="ECO:0000313" key="11">
    <source>
        <dbReference type="EMBL" id="GGM50493.1"/>
    </source>
</evidence>
<organism evidence="11 12">
    <name type="scientific">Micromonospora sonchi</name>
    <dbReference type="NCBI Taxonomy" id="1763543"/>
    <lineage>
        <taxon>Bacteria</taxon>
        <taxon>Bacillati</taxon>
        <taxon>Actinomycetota</taxon>
        <taxon>Actinomycetes</taxon>
        <taxon>Micromonosporales</taxon>
        <taxon>Micromonosporaceae</taxon>
        <taxon>Micromonospora</taxon>
    </lineage>
</organism>
<dbReference type="Pfam" id="PF08376">
    <property type="entry name" value="NIT"/>
    <property type="match status" value="1"/>
</dbReference>
<feature type="region of interest" description="Disordered" evidence="8">
    <location>
        <begin position="1"/>
        <end position="20"/>
    </location>
</feature>
<dbReference type="EC" id="2.7.13.3" evidence="2"/>
<evidence type="ECO:0000313" key="12">
    <source>
        <dbReference type="Proteomes" id="UP000608890"/>
    </source>
</evidence>
<dbReference type="SUPFAM" id="SSF55874">
    <property type="entry name" value="ATPase domain of HSP90 chaperone/DNA topoisomerase II/histidine kinase"/>
    <property type="match status" value="1"/>
</dbReference>
<evidence type="ECO:0000259" key="10">
    <source>
        <dbReference type="PROSITE" id="PS50109"/>
    </source>
</evidence>
<dbReference type="InterPro" id="IPR036890">
    <property type="entry name" value="HATPase_C_sf"/>
</dbReference>
<keyword evidence="4" id="KW-0808">Transferase</keyword>
<dbReference type="Pfam" id="PF02518">
    <property type="entry name" value="HATPase_c"/>
    <property type="match status" value="1"/>
</dbReference>
<protein>
    <recommendedName>
        <fullName evidence="2">histidine kinase</fullName>
        <ecNumber evidence="2">2.7.13.3</ecNumber>
    </recommendedName>
</protein>
<evidence type="ECO:0000256" key="9">
    <source>
        <dbReference type="SAM" id="Phobius"/>
    </source>
</evidence>
<feature type="coiled-coil region" evidence="7">
    <location>
        <begin position="102"/>
        <end position="129"/>
    </location>
</feature>
<dbReference type="PANTHER" id="PTHR44936">
    <property type="entry name" value="SENSOR PROTEIN CREC"/>
    <property type="match status" value="1"/>
</dbReference>
<feature type="compositionally biased region" description="Low complexity" evidence="8">
    <location>
        <begin position="881"/>
        <end position="891"/>
    </location>
</feature>
<feature type="compositionally biased region" description="Polar residues" evidence="8">
    <location>
        <begin position="1008"/>
        <end position="1021"/>
    </location>
</feature>
<dbReference type="InterPro" id="IPR050980">
    <property type="entry name" value="2C_sensor_his_kinase"/>
</dbReference>
<evidence type="ECO:0000256" key="8">
    <source>
        <dbReference type="SAM" id="MobiDB-lite"/>
    </source>
</evidence>
<keyword evidence="5 11" id="KW-0418">Kinase</keyword>
<reference evidence="11" key="2">
    <citation type="submission" date="2020-09" db="EMBL/GenBank/DDBJ databases">
        <authorList>
            <person name="Sun Q."/>
            <person name="Zhou Y."/>
        </authorList>
    </citation>
    <scope>NUCLEOTIDE SEQUENCE</scope>
    <source>
        <strain evidence="11">CGMCC 4.7312</strain>
    </source>
</reference>
<accession>A0A917U1C4</accession>
<dbReference type="PROSITE" id="PS50109">
    <property type="entry name" value="HIS_KIN"/>
    <property type="match status" value="1"/>
</dbReference>
<feature type="compositionally biased region" description="Basic and acidic residues" evidence="8">
    <location>
        <begin position="978"/>
        <end position="991"/>
    </location>
</feature>
<dbReference type="InterPro" id="IPR005467">
    <property type="entry name" value="His_kinase_dom"/>
</dbReference>
<dbReference type="GO" id="GO:0004673">
    <property type="term" value="F:protein histidine kinase activity"/>
    <property type="evidence" value="ECO:0007669"/>
    <property type="project" value="UniProtKB-EC"/>
</dbReference>
<evidence type="ECO:0000256" key="6">
    <source>
        <dbReference type="ARBA" id="ARBA00023012"/>
    </source>
</evidence>
<dbReference type="EMBL" id="BMNB01000018">
    <property type="protein sequence ID" value="GGM50493.1"/>
    <property type="molecule type" value="Genomic_DNA"/>
</dbReference>
<gene>
    <name evidence="11" type="ORF">GCM10011608_39250</name>
</gene>
<dbReference type="InterPro" id="IPR013587">
    <property type="entry name" value="Nitrate/nitrite_sensing"/>
</dbReference>
<keyword evidence="9" id="KW-0812">Transmembrane</keyword>
<dbReference type="PANTHER" id="PTHR44936:SF9">
    <property type="entry name" value="SENSOR PROTEIN CREC"/>
    <property type="match status" value="1"/>
</dbReference>
<keyword evidence="9" id="KW-0472">Membrane</keyword>
<dbReference type="AlphaFoldDB" id="A0A917U1C4"/>
<proteinExistence type="predicted"/>
<evidence type="ECO:0000256" key="7">
    <source>
        <dbReference type="SAM" id="Coils"/>
    </source>
</evidence>
<feature type="compositionally biased region" description="Low complexity" evidence="8">
    <location>
        <begin position="898"/>
        <end position="914"/>
    </location>
</feature>
<dbReference type="GO" id="GO:0000160">
    <property type="term" value="P:phosphorelay signal transduction system"/>
    <property type="evidence" value="ECO:0007669"/>
    <property type="project" value="UniProtKB-KW"/>
</dbReference>
<feature type="domain" description="Histidine kinase" evidence="10">
    <location>
        <begin position="548"/>
        <end position="653"/>
    </location>
</feature>
<evidence type="ECO:0000256" key="2">
    <source>
        <dbReference type="ARBA" id="ARBA00012438"/>
    </source>
</evidence>
<feature type="region of interest" description="Disordered" evidence="8">
    <location>
        <begin position="680"/>
        <end position="764"/>
    </location>
</feature>
<feature type="transmembrane region" description="Helical" evidence="9">
    <location>
        <begin position="330"/>
        <end position="352"/>
    </location>
</feature>
<evidence type="ECO:0000256" key="5">
    <source>
        <dbReference type="ARBA" id="ARBA00022777"/>
    </source>
</evidence>
<sequence>MSTGPTTLPAGGDAAQNGHPRLPRLRDVRIRSKLALILVVPVAAVIALATVRLVSVGAGAYDATQARSLTALFTNVSALTNDLHAERMAAAAYLARPQQEQADAYNLRVRRTQERIDEYRVERAKVDDAPAAVRDRLAAIDQHLDTLDGTRQEILGRQRMEVAEATLRYGVVLADLVAYGDGLAQLPGAERLSDSRRAVAAFAHAKADVAEEESIAFTALTAGRLDNEQFSTFVATLTGQQEALLAFSLAADPVQRALVERTVSGDAVVLADRIATEVSRSVNQRPSVTAQEAATAIGAVHELMRWAEIELQDRLLDQAEQARSDVVRQAVVETILVLLTLLIAVTLAVVLARSLNHSLRRLREGALSVAHHDLPEAVRRLQEIGNVSDGSVEKIVREVRDPIKLENRDEVGQVASAFNVVHREAVRVAAEQAALRTSVSAMFLNLARRSQTLVDRMIGELDAIERGEEDPKRLARLFELDHLATRMRRNDENLLVLAGADSTAPRRDDALLVDVLRAAQSEVELYNRIEFGTVDTDVSVAAHAVNDVVRLVAELLDNATRFSPPNTTVVADGRRIRDYVLIQIEDRGLGLTDEQLDLLNRRLTEPSGVDVAAFRLMGLAVVSRLAARYAIRVDLRRHAEGGIVAQVILPAATVVLPNLREREQTITRPRQPLAVEQAPMAGASGSGPFGGAGGTTTATLSDRWRSGTTSTTPWPTTEPAPEQAGANTRPPAFAGGFSAGTPTVAQPTLDPLPRRGANPEPAAPALPVGPVAGAGVGTAAGFGEESAPSSGGAGYDAASLGGLGASLAATSPVVTGPITAPPEPQAEAPIFREMEAVWFRAHGNDATAIFTRPQFDEPPEQPAAGGTPPAVEPTRGRKPLPTRTPGAAAGPSTPPAAGPTTSPATDPLPGAASPVAPPASPMPQSGESVDDAWQTAADDGWSRASRAAEPIPAGTTRSGLPKRVPQAQLVPGGIEPRGGPERGRRTPDEVRGLLAAYHRGVQRGRTAGASQNSTSTKETSR</sequence>
<keyword evidence="12" id="KW-1185">Reference proteome</keyword>
<evidence type="ECO:0000256" key="4">
    <source>
        <dbReference type="ARBA" id="ARBA00022679"/>
    </source>
</evidence>
<dbReference type="Gene3D" id="6.10.340.10">
    <property type="match status" value="1"/>
</dbReference>
<dbReference type="Proteomes" id="UP000608890">
    <property type="component" value="Unassembled WGS sequence"/>
</dbReference>